<organism evidence="2 3">
    <name type="scientific">Trichonephila clavata</name>
    <name type="common">Joro spider</name>
    <name type="synonym">Nephila clavata</name>
    <dbReference type="NCBI Taxonomy" id="2740835"/>
    <lineage>
        <taxon>Eukaryota</taxon>
        <taxon>Metazoa</taxon>
        <taxon>Ecdysozoa</taxon>
        <taxon>Arthropoda</taxon>
        <taxon>Chelicerata</taxon>
        <taxon>Arachnida</taxon>
        <taxon>Araneae</taxon>
        <taxon>Araneomorphae</taxon>
        <taxon>Entelegynae</taxon>
        <taxon>Araneoidea</taxon>
        <taxon>Nephilidae</taxon>
        <taxon>Trichonephila</taxon>
    </lineage>
</organism>
<dbReference type="GO" id="GO:0003964">
    <property type="term" value="F:RNA-directed DNA polymerase activity"/>
    <property type="evidence" value="ECO:0007669"/>
    <property type="project" value="UniProtKB-KW"/>
</dbReference>
<dbReference type="PROSITE" id="PS50878">
    <property type="entry name" value="RT_POL"/>
    <property type="match status" value="1"/>
</dbReference>
<dbReference type="AlphaFoldDB" id="A0A8X6IYW2"/>
<dbReference type="Pfam" id="PF00078">
    <property type="entry name" value="RVT_1"/>
    <property type="match status" value="1"/>
</dbReference>
<protein>
    <submittedName>
        <fullName evidence="2">Putative RNA-directed DNA polymerase from transposon BS</fullName>
    </submittedName>
</protein>
<dbReference type="InterPro" id="IPR000477">
    <property type="entry name" value="RT_dom"/>
</dbReference>
<reference evidence="2" key="1">
    <citation type="submission" date="2020-07" db="EMBL/GenBank/DDBJ databases">
        <title>Multicomponent nature underlies the extraordinary mechanical properties of spider dragline silk.</title>
        <authorList>
            <person name="Kono N."/>
            <person name="Nakamura H."/>
            <person name="Mori M."/>
            <person name="Yoshida Y."/>
            <person name="Ohtoshi R."/>
            <person name="Malay A.D."/>
            <person name="Moran D.A.P."/>
            <person name="Tomita M."/>
            <person name="Numata K."/>
            <person name="Arakawa K."/>
        </authorList>
    </citation>
    <scope>NUCLEOTIDE SEQUENCE</scope>
</reference>
<comment type="caution">
    <text evidence="2">The sequence shown here is derived from an EMBL/GenBank/DDBJ whole genome shotgun (WGS) entry which is preliminary data.</text>
</comment>
<dbReference type="OrthoDB" id="6434707at2759"/>
<sequence>MDQVMKPTQAVKDRFHRKQSTLAVLVDFKAAYDKVWRHMLLHKLKKHGVAGKLLNRVQSFLSQRIIRGRSLNATSPWKQLRQGLPQGAFLSCLLFSIMIDNLETAIQKVPEVSCLFFADDVVIWATGSNIRSLKDALNSSLLNLATWANTNKI</sequence>
<accession>A0A8X6IYW2</accession>
<keyword evidence="2" id="KW-0695">RNA-directed DNA polymerase</keyword>
<evidence type="ECO:0000259" key="1">
    <source>
        <dbReference type="PROSITE" id="PS50878"/>
    </source>
</evidence>
<evidence type="ECO:0000313" key="3">
    <source>
        <dbReference type="Proteomes" id="UP000887116"/>
    </source>
</evidence>
<dbReference type="InterPro" id="IPR043502">
    <property type="entry name" value="DNA/RNA_pol_sf"/>
</dbReference>
<dbReference type="SUPFAM" id="SSF56672">
    <property type="entry name" value="DNA/RNA polymerases"/>
    <property type="match status" value="1"/>
</dbReference>
<keyword evidence="3" id="KW-1185">Reference proteome</keyword>
<evidence type="ECO:0000313" key="2">
    <source>
        <dbReference type="EMBL" id="GFR13785.1"/>
    </source>
</evidence>
<proteinExistence type="predicted"/>
<dbReference type="PANTHER" id="PTHR33332">
    <property type="entry name" value="REVERSE TRANSCRIPTASE DOMAIN-CONTAINING PROTEIN"/>
    <property type="match status" value="1"/>
</dbReference>
<keyword evidence="2" id="KW-0808">Transferase</keyword>
<name>A0A8X6IYW2_TRICU</name>
<dbReference type="EMBL" id="BMAO01007119">
    <property type="protein sequence ID" value="GFR13785.1"/>
    <property type="molecule type" value="Genomic_DNA"/>
</dbReference>
<feature type="domain" description="Reverse transcriptase" evidence="1">
    <location>
        <begin position="1"/>
        <end position="153"/>
    </location>
</feature>
<gene>
    <name evidence="2" type="primary">RTase_13</name>
    <name evidence="2" type="ORF">TNCT_345491</name>
</gene>
<keyword evidence="2" id="KW-0548">Nucleotidyltransferase</keyword>
<dbReference type="Proteomes" id="UP000887116">
    <property type="component" value="Unassembled WGS sequence"/>
</dbReference>